<name>A0A1B6H8T5_9HEMI</name>
<feature type="domain" description="Clip" evidence="8">
    <location>
        <begin position="35"/>
        <end position="84"/>
    </location>
</feature>
<dbReference type="PROSITE" id="PS50240">
    <property type="entry name" value="TRYPSIN_DOM"/>
    <property type="match status" value="1"/>
</dbReference>
<dbReference type="InterPro" id="IPR038565">
    <property type="entry name" value="CLIP_sf"/>
</dbReference>
<dbReference type="Pfam" id="PF12032">
    <property type="entry name" value="CLIP"/>
    <property type="match status" value="1"/>
</dbReference>
<evidence type="ECO:0000256" key="3">
    <source>
        <dbReference type="ARBA" id="ARBA00022801"/>
    </source>
</evidence>
<dbReference type="Gene3D" id="3.30.1640.30">
    <property type="match status" value="1"/>
</dbReference>
<dbReference type="InterPro" id="IPR001254">
    <property type="entry name" value="Trypsin_dom"/>
</dbReference>
<feature type="chain" id="PRO_5034072327" evidence="6">
    <location>
        <begin position="22"/>
        <end position="177"/>
    </location>
</feature>
<protein>
    <submittedName>
        <fullName evidence="9">Uncharacterized protein</fullName>
    </submittedName>
</protein>
<dbReference type="GO" id="GO:0006508">
    <property type="term" value="P:proteolysis"/>
    <property type="evidence" value="ECO:0007669"/>
    <property type="project" value="UniProtKB-KW"/>
</dbReference>
<organism evidence="9">
    <name type="scientific">Homalodisca liturata</name>
    <dbReference type="NCBI Taxonomy" id="320908"/>
    <lineage>
        <taxon>Eukaryota</taxon>
        <taxon>Metazoa</taxon>
        <taxon>Ecdysozoa</taxon>
        <taxon>Arthropoda</taxon>
        <taxon>Hexapoda</taxon>
        <taxon>Insecta</taxon>
        <taxon>Pterygota</taxon>
        <taxon>Neoptera</taxon>
        <taxon>Paraneoptera</taxon>
        <taxon>Hemiptera</taxon>
        <taxon>Auchenorrhyncha</taxon>
        <taxon>Membracoidea</taxon>
        <taxon>Cicadellidae</taxon>
        <taxon>Cicadellinae</taxon>
        <taxon>Proconiini</taxon>
        <taxon>Homalodisca</taxon>
    </lineage>
</organism>
<dbReference type="InterPro" id="IPR022700">
    <property type="entry name" value="CLIP"/>
</dbReference>
<dbReference type="SUPFAM" id="SSF50494">
    <property type="entry name" value="Trypsin-like serine proteases"/>
    <property type="match status" value="1"/>
</dbReference>
<reference evidence="9" key="1">
    <citation type="submission" date="2015-11" db="EMBL/GenBank/DDBJ databases">
        <title>De novo transcriptome assembly of four potential Pierce s Disease insect vectors from Arizona vineyards.</title>
        <authorList>
            <person name="Tassone E.E."/>
        </authorList>
    </citation>
    <scope>NUCLEOTIDE SEQUENCE</scope>
</reference>
<dbReference type="PANTHER" id="PTHR24252:SF7">
    <property type="entry name" value="HYALIN"/>
    <property type="match status" value="1"/>
</dbReference>
<evidence type="ECO:0000256" key="2">
    <source>
        <dbReference type="ARBA" id="ARBA00022729"/>
    </source>
</evidence>
<keyword evidence="4" id="KW-0720">Serine protease</keyword>
<dbReference type="InterPro" id="IPR018114">
    <property type="entry name" value="TRYPSIN_HIS"/>
</dbReference>
<evidence type="ECO:0000259" key="8">
    <source>
        <dbReference type="PROSITE" id="PS51888"/>
    </source>
</evidence>
<feature type="domain" description="Peptidase S1" evidence="7">
    <location>
        <begin position="114"/>
        <end position="177"/>
    </location>
</feature>
<dbReference type="PROSITE" id="PS51888">
    <property type="entry name" value="CLIP"/>
    <property type="match status" value="1"/>
</dbReference>
<evidence type="ECO:0000313" key="9">
    <source>
        <dbReference type="EMBL" id="JAS71044.1"/>
    </source>
</evidence>
<keyword evidence="5" id="KW-1015">Disulfide bond</keyword>
<evidence type="ECO:0000256" key="4">
    <source>
        <dbReference type="ARBA" id="ARBA00022825"/>
    </source>
</evidence>
<sequence length="177" mass="19188">METSHLLVSSYVLLMFCLGLSHESTRQRRQDNGGNCQTPSGSRGICINIRNCTELWDLLVKSGPTSHIRSSQCGYEDMDPKVCCPSGTSGTSSRSVVLPGRDICGLSRANGRRVVNGYPAALGMWPWMAALGYRTPKKTFKLICGGSLISDRYVITAAHCVRAIGDGSLYVVRLGDL</sequence>
<keyword evidence="2 6" id="KW-0732">Signal</keyword>
<dbReference type="Pfam" id="PF00089">
    <property type="entry name" value="Trypsin"/>
    <property type="match status" value="1"/>
</dbReference>
<dbReference type="PANTHER" id="PTHR24252">
    <property type="entry name" value="ACROSIN-RELATED"/>
    <property type="match status" value="1"/>
</dbReference>
<dbReference type="EMBL" id="GECU01036662">
    <property type="protein sequence ID" value="JAS71044.1"/>
    <property type="molecule type" value="Transcribed_RNA"/>
</dbReference>
<feature type="signal peptide" evidence="6">
    <location>
        <begin position="1"/>
        <end position="21"/>
    </location>
</feature>
<keyword evidence="1" id="KW-0645">Protease</keyword>
<evidence type="ECO:0000256" key="1">
    <source>
        <dbReference type="ARBA" id="ARBA00022670"/>
    </source>
</evidence>
<evidence type="ECO:0000256" key="5">
    <source>
        <dbReference type="ARBA" id="ARBA00023157"/>
    </source>
</evidence>
<dbReference type="InterPro" id="IPR009003">
    <property type="entry name" value="Peptidase_S1_PA"/>
</dbReference>
<evidence type="ECO:0000256" key="6">
    <source>
        <dbReference type="SAM" id="SignalP"/>
    </source>
</evidence>
<keyword evidence="3" id="KW-0378">Hydrolase</keyword>
<accession>A0A1B6H8T5</accession>
<dbReference type="InterPro" id="IPR043504">
    <property type="entry name" value="Peptidase_S1_PA_chymotrypsin"/>
</dbReference>
<dbReference type="Gene3D" id="2.40.10.10">
    <property type="entry name" value="Trypsin-like serine proteases"/>
    <property type="match status" value="1"/>
</dbReference>
<feature type="non-terminal residue" evidence="9">
    <location>
        <position position="177"/>
    </location>
</feature>
<dbReference type="GO" id="GO:0004252">
    <property type="term" value="F:serine-type endopeptidase activity"/>
    <property type="evidence" value="ECO:0007669"/>
    <property type="project" value="InterPro"/>
</dbReference>
<dbReference type="PROSITE" id="PS00134">
    <property type="entry name" value="TRYPSIN_HIS"/>
    <property type="match status" value="1"/>
</dbReference>
<gene>
    <name evidence="9" type="ORF">g.34993</name>
</gene>
<dbReference type="AlphaFoldDB" id="A0A1B6H8T5"/>
<evidence type="ECO:0000259" key="7">
    <source>
        <dbReference type="PROSITE" id="PS50240"/>
    </source>
</evidence>
<proteinExistence type="predicted"/>
<dbReference type="SMART" id="SM00680">
    <property type="entry name" value="CLIP"/>
    <property type="match status" value="1"/>
</dbReference>